<evidence type="ECO:0000313" key="5">
    <source>
        <dbReference type="Proteomes" id="UP001280581"/>
    </source>
</evidence>
<evidence type="ECO:0000256" key="3">
    <source>
        <dbReference type="SAM" id="SignalP"/>
    </source>
</evidence>
<gene>
    <name evidence="4" type="ORF">GRF29_164g85911</name>
</gene>
<evidence type="ECO:0000313" key="4">
    <source>
        <dbReference type="EMBL" id="KAK3201628.1"/>
    </source>
</evidence>
<keyword evidence="2" id="KW-0843">Virulence</keyword>
<comment type="pathway">
    <text evidence="1">Mycotoxin biosynthesis.</text>
</comment>
<proteinExistence type="predicted"/>
<evidence type="ECO:0000256" key="2">
    <source>
        <dbReference type="ARBA" id="ARBA00023026"/>
    </source>
</evidence>
<organism evidence="4 5">
    <name type="scientific">Pseudopithomyces chartarum</name>
    <dbReference type="NCBI Taxonomy" id="1892770"/>
    <lineage>
        <taxon>Eukaryota</taxon>
        <taxon>Fungi</taxon>
        <taxon>Dikarya</taxon>
        <taxon>Ascomycota</taxon>
        <taxon>Pezizomycotina</taxon>
        <taxon>Dothideomycetes</taxon>
        <taxon>Pleosporomycetidae</taxon>
        <taxon>Pleosporales</taxon>
        <taxon>Massarineae</taxon>
        <taxon>Didymosphaeriaceae</taxon>
        <taxon>Pseudopithomyces</taxon>
    </lineage>
</organism>
<dbReference type="PANTHER" id="PTHR11941">
    <property type="entry name" value="ENOYL-COA HYDRATASE-RELATED"/>
    <property type="match status" value="1"/>
</dbReference>
<dbReference type="PANTHER" id="PTHR11941:SF54">
    <property type="entry name" value="ENOYL-COA HYDRATASE, MITOCHONDRIAL"/>
    <property type="match status" value="1"/>
</dbReference>
<dbReference type="InterPro" id="IPR029045">
    <property type="entry name" value="ClpP/crotonase-like_dom_sf"/>
</dbReference>
<dbReference type="Gene3D" id="3.90.226.10">
    <property type="entry name" value="2-enoyl-CoA Hydratase, Chain A, domain 1"/>
    <property type="match status" value="1"/>
</dbReference>
<evidence type="ECO:0000256" key="1">
    <source>
        <dbReference type="ARBA" id="ARBA00004685"/>
    </source>
</evidence>
<comment type="caution">
    <text evidence="4">The sequence shown here is derived from an EMBL/GenBank/DDBJ whole genome shotgun (WGS) entry which is preliminary data.</text>
</comment>
<sequence length="316" mass="34354">MYLLLWVWSAFAAHFQFTQAGNGKSFGSIATSTFGPNDSVLRTSISNPPINLADQQFIEDFIGFLESLNNTLDHNGDPSVKVVIIASALPTYFIDTFDIRLFQAPGPINNYVNGTEVLMRFWVLQDLLNTLPQLFIAEVDGVAYAAGNELIMNMDLRFAGPGSIMGAPESVCGVLHVGGIQHLTSLIGPGYANQYMISALPITGPRAAEIGWVNEYYDSSEELTSNVNSFATRIASLPWTAITSNKDAIRLSGPTKEDIDAGKKVFFSLVTLPIVQECVTRWLAAAGGNDTYVSDTAFQRNLLTELPKIWAANATS</sequence>
<dbReference type="Proteomes" id="UP001280581">
    <property type="component" value="Unassembled WGS sequence"/>
</dbReference>
<keyword evidence="3" id="KW-0732">Signal</keyword>
<reference evidence="4 5" key="1">
    <citation type="submission" date="2021-02" db="EMBL/GenBank/DDBJ databases">
        <title>Genome assembly of Pseudopithomyces chartarum.</title>
        <authorList>
            <person name="Jauregui R."/>
            <person name="Singh J."/>
            <person name="Voisey C."/>
        </authorList>
    </citation>
    <scope>NUCLEOTIDE SEQUENCE [LARGE SCALE GENOMIC DNA]</scope>
    <source>
        <strain evidence="4 5">AGR01</strain>
    </source>
</reference>
<dbReference type="GO" id="GO:0003824">
    <property type="term" value="F:catalytic activity"/>
    <property type="evidence" value="ECO:0007669"/>
    <property type="project" value="UniProtKB-ARBA"/>
</dbReference>
<dbReference type="AlphaFoldDB" id="A0AAN6LR80"/>
<name>A0AAN6LR80_9PLEO</name>
<accession>A0AAN6LR80</accession>
<feature type="signal peptide" evidence="3">
    <location>
        <begin position="1"/>
        <end position="20"/>
    </location>
</feature>
<dbReference type="InterPro" id="IPR001753">
    <property type="entry name" value="Enoyl-CoA_hydra/iso"/>
</dbReference>
<dbReference type="GO" id="GO:0006635">
    <property type="term" value="P:fatty acid beta-oxidation"/>
    <property type="evidence" value="ECO:0007669"/>
    <property type="project" value="TreeGrafter"/>
</dbReference>
<keyword evidence="5" id="KW-1185">Reference proteome</keyword>
<feature type="chain" id="PRO_5042820375" evidence="3">
    <location>
        <begin position="21"/>
        <end position="316"/>
    </location>
</feature>
<dbReference type="CDD" id="cd06558">
    <property type="entry name" value="crotonase-like"/>
    <property type="match status" value="1"/>
</dbReference>
<dbReference type="EMBL" id="WVTA01000015">
    <property type="protein sequence ID" value="KAK3201628.1"/>
    <property type="molecule type" value="Genomic_DNA"/>
</dbReference>
<protein>
    <submittedName>
        <fullName evidence="4">Uncharacterized protein</fullName>
    </submittedName>
</protein>
<dbReference type="Pfam" id="PF00378">
    <property type="entry name" value="ECH_1"/>
    <property type="match status" value="1"/>
</dbReference>
<dbReference type="SUPFAM" id="SSF52096">
    <property type="entry name" value="ClpP/crotonase"/>
    <property type="match status" value="1"/>
</dbReference>